<organism evidence="3 4">
    <name type="scientific">Adineta steineri</name>
    <dbReference type="NCBI Taxonomy" id="433720"/>
    <lineage>
        <taxon>Eukaryota</taxon>
        <taxon>Metazoa</taxon>
        <taxon>Spiralia</taxon>
        <taxon>Gnathifera</taxon>
        <taxon>Rotifera</taxon>
        <taxon>Eurotatoria</taxon>
        <taxon>Bdelloidea</taxon>
        <taxon>Adinetida</taxon>
        <taxon>Adinetidae</taxon>
        <taxon>Adineta</taxon>
    </lineage>
</organism>
<keyword evidence="4" id="KW-1185">Reference proteome</keyword>
<comment type="caution">
    <text evidence="3">The sequence shown here is derived from an EMBL/GenBank/DDBJ whole genome shotgun (WGS) entry which is preliminary data.</text>
</comment>
<dbReference type="Proteomes" id="UP000663832">
    <property type="component" value="Unassembled WGS sequence"/>
</dbReference>
<accession>A0A816F6K2</accession>
<dbReference type="Proteomes" id="UP000663877">
    <property type="component" value="Unassembled WGS sequence"/>
</dbReference>
<dbReference type="EMBL" id="CAJNOM010004849">
    <property type="protein sequence ID" value="CAF1659266.1"/>
    <property type="molecule type" value="Genomic_DNA"/>
</dbReference>
<dbReference type="AlphaFoldDB" id="A0A816F6K2"/>
<feature type="transmembrane region" description="Helical" evidence="1">
    <location>
        <begin position="66"/>
        <end position="85"/>
    </location>
</feature>
<name>A0A816F6K2_9BILA</name>
<reference evidence="3" key="1">
    <citation type="submission" date="2021-02" db="EMBL/GenBank/DDBJ databases">
        <authorList>
            <person name="Nowell W R."/>
        </authorList>
    </citation>
    <scope>NUCLEOTIDE SEQUENCE</scope>
</reference>
<proteinExistence type="predicted"/>
<keyword evidence="1" id="KW-0812">Transmembrane</keyword>
<keyword evidence="1" id="KW-1133">Transmembrane helix</keyword>
<evidence type="ECO:0000313" key="3">
    <source>
        <dbReference type="EMBL" id="CAF1659266.1"/>
    </source>
</evidence>
<sequence length="131" mass="15328">MLTANSININKRQTIQETWKCTRKLFIQFLPLIIFFAITDLPWALRQALRATFPDALTGTSEELEFFLANLTTVYQLAIVFIIFLNQPELRSKFRQRMERVWMKACRTIFGMNQVVPTIRVATIETAQELL</sequence>
<evidence type="ECO:0000313" key="4">
    <source>
        <dbReference type="Proteomes" id="UP000663832"/>
    </source>
</evidence>
<gene>
    <name evidence="2" type="ORF">BJG266_LOCUS45878</name>
    <name evidence="3" type="ORF">QVE165_LOCUS62908</name>
</gene>
<feature type="transmembrane region" description="Helical" evidence="1">
    <location>
        <begin position="25"/>
        <end position="46"/>
    </location>
</feature>
<evidence type="ECO:0000256" key="1">
    <source>
        <dbReference type="SAM" id="Phobius"/>
    </source>
</evidence>
<dbReference type="EMBL" id="CAJNOI010004456">
    <property type="protein sequence ID" value="CAF1545769.1"/>
    <property type="molecule type" value="Genomic_DNA"/>
</dbReference>
<keyword evidence="1" id="KW-0472">Membrane</keyword>
<evidence type="ECO:0000313" key="2">
    <source>
        <dbReference type="EMBL" id="CAF1545769.1"/>
    </source>
</evidence>
<protein>
    <submittedName>
        <fullName evidence="3">Uncharacterized protein</fullName>
    </submittedName>
</protein>